<dbReference type="Gene3D" id="3.10.620.30">
    <property type="match status" value="1"/>
</dbReference>
<dbReference type="AlphaFoldDB" id="A0A0W8F1N1"/>
<comment type="caution">
    <text evidence="2">The sequence shown here is derived from an EMBL/GenBank/DDBJ whole genome shotgun (WGS) entry which is preliminary data.</text>
</comment>
<proteinExistence type="predicted"/>
<name>A0A0W8F1N1_9ZZZZ</name>
<evidence type="ECO:0008006" key="3">
    <source>
        <dbReference type="Google" id="ProtNLM"/>
    </source>
</evidence>
<feature type="coiled-coil region" evidence="1">
    <location>
        <begin position="260"/>
        <end position="308"/>
    </location>
</feature>
<reference evidence="2" key="1">
    <citation type="journal article" date="2015" name="Proc. Natl. Acad. Sci. U.S.A.">
        <title>Networks of energetic and metabolic interactions define dynamics in microbial communities.</title>
        <authorList>
            <person name="Embree M."/>
            <person name="Liu J.K."/>
            <person name="Al-Bassam M.M."/>
            <person name="Zengler K."/>
        </authorList>
    </citation>
    <scope>NUCLEOTIDE SEQUENCE</scope>
</reference>
<gene>
    <name evidence="2" type="ORF">ASZ90_015611</name>
</gene>
<dbReference type="InterPro" id="IPR010319">
    <property type="entry name" value="Transglutaminase-like_Cys_pept"/>
</dbReference>
<organism evidence="2">
    <name type="scientific">hydrocarbon metagenome</name>
    <dbReference type="NCBI Taxonomy" id="938273"/>
    <lineage>
        <taxon>unclassified sequences</taxon>
        <taxon>metagenomes</taxon>
        <taxon>ecological metagenomes</taxon>
    </lineage>
</organism>
<dbReference type="PANTHER" id="PTHR39327">
    <property type="match status" value="1"/>
</dbReference>
<evidence type="ECO:0000256" key="1">
    <source>
        <dbReference type="SAM" id="Coils"/>
    </source>
</evidence>
<dbReference type="EMBL" id="LNQE01001624">
    <property type="protein sequence ID" value="KUG14737.1"/>
    <property type="molecule type" value="Genomic_DNA"/>
</dbReference>
<protein>
    <recommendedName>
        <fullName evidence="3">Transglutaminase-like domain-containing protein</fullName>
    </recommendedName>
</protein>
<keyword evidence="1" id="KW-0175">Coiled coil</keyword>
<dbReference type="PANTHER" id="PTHR39327:SF1">
    <property type="entry name" value="BLR5470 PROTEIN"/>
    <property type="match status" value="1"/>
</dbReference>
<dbReference type="PROSITE" id="PS51257">
    <property type="entry name" value="PROKAR_LIPOPROTEIN"/>
    <property type="match status" value="1"/>
</dbReference>
<evidence type="ECO:0000313" key="2">
    <source>
        <dbReference type="EMBL" id="KUG14737.1"/>
    </source>
</evidence>
<accession>A0A0W8F1N1</accession>
<sequence>MTRAATFPVLFAVLLAILFASGCTWYLPGIMPPVAYPAITPEPGAELPLSPVYSFPFQDFEVRIAVPVDPAVYAGARSAEKTARIYDTATKDEEWRSGLYRAMITDPAQEPLYDALIREFRAIRSAHDLDPDAYLELITVFVQSLPYQDQDLQSPKYPVETYADGQGDCDDKSLLLAGLLAREGYRVALLHFVPEQHMAVGVGCTDGGYFGTGYAYTEATHVSLVGVVPDQLEGNITLVSEPFVTPIGAGNLTYIRCNETRAIQAHLESLRVRIDALEQDLGVRQQALAVERAELVALGQRMERLRADGDSSGYNSLVAGYNRDARLYNERLEAFRRTAGEYALLVDLYNTSIARLYDRVGIARALFGSPG</sequence>